<gene>
    <name evidence="1" type="ORF">UFOVP75_121</name>
</gene>
<name>A0A6J5L209_9CAUD</name>
<evidence type="ECO:0000313" key="1">
    <source>
        <dbReference type="EMBL" id="CAB4127287.1"/>
    </source>
</evidence>
<proteinExistence type="predicted"/>
<accession>A0A6J5L209</accession>
<reference evidence="1" key="1">
    <citation type="submission" date="2020-04" db="EMBL/GenBank/DDBJ databases">
        <authorList>
            <person name="Chiriac C."/>
            <person name="Salcher M."/>
            <person name="Ghai R."/>
            <person name="Kavagutti S V."/>
        </authorList>
    </citation>
    <scope>NUCLEOTIDE SEQUENCE</scope>
</reference>
<sequence length="238" mass="26588">MNAQELMKQIRDTEKAASFNLEGVDWRSRPGHEAAQRNARNALPALKAQYEEILMKNAVAVVVNATPAKTADFAQESLGLAPIGDLAGVYRSFAAEVEPAMRTDRLFQPTQFARLAREIQLKCAELGLDTAPSLKYKDGASPKTIEDLAVYIQKLVEEIDGTKLAQVHTRKDVSLQAHRIGFDKDVLPVFFLNPSAEDMNTLTLMFKERIAKISLKNEVTKETVSKVIDQIQEKFKTR</sequence>
<dbReference type="EMBL" id="LR796209">
    <property type="protein sequence ID" value="CAB4127287.1"/>
    <property type="molecule type" value="Genomic_DNA"/>
</dbReference>
<organism evidence="1">
    <name type="scientific">uncultured Caudovirales phage</name>
    <dbReference type="NCBI Taxonomy" id="2100421"/>
    <lineage>
        <taxon>Viruses</taxon>
        <taxon>Duplodnaviria</taxon>
        <taxon>Heunggongvirae</taxon>
        <taxon>Uroviricota</taxon>
        <taxon>Caudoviricetes</taxon>
        <taxon>Peduoviridae</taxon>
        <taxon>Maltschvirus</taxon>
        <taxon>Maltschvirus maltsch</taxon>
    </lineage>
</organism>
<protein>
    <submittedName>
        <fullName evidence="1">Uncharacterized protein</fullName>
    </submittedName>
</protein>